<reference evidence="2" key="1">
    <citation type="journal article" date="2021" name="IMA Fungus">
        <title>Genomic characterization of three marine fungi, including Emericellopsis atlantica sp. nov. with signatures of a generalist lifestyle and marine biomass degradation.</title>
        <authorList>
            <person name="Hagestad O.C."/>
            <person name="Hou L."/>
            <person name="Andersen J.H."/>
            <person name="Hansen E.H."/>
            <person name="Altermark B."/>
            <person name="Li C."/>
            <person name="Kuhnert E."/>
            <person name="Cox R.J."/>
            <person name="Crous P.W."/>
            <person name="Spatafora J.W."/>
            <person name="Lail K."/>
            <person name="Amirebrahimi M."/>
            <person name="Lipzen A."/>
            <person name="Pangilinan J."/>
            <person name="Andreopoulos W."/>
            <person name="Hayes R.D."/>
            <person name="Ng V."/>
            <person name="Grigoriev I.V."/>
            <person name="Jackson S.A."/>
            <person name="Sutton T.D.S."/>
            <person name="Dobson A.D.W."/>
            <person name="Rama T."/>
        </authorList>
    </citation>
    <scope>NUCLEOTIDE SEQUENCE</scope>
    <source>
        <strain evidence="2">TRa3180A</strain>
    </source>
</reference>
<dbReference type="Proteomes" id="UP000887226">
    <property type="component" value="Unassembled WGS sequence"/>
</dbReference>
<name>A0A9P7Z6Y8_9HELO</name>
<protein>
    <recommendedName>
        <fullName evidence="1">Retrovirus-related Pol polyprotein from transposon TNT 1-94-like beta-barrel domain-containing protein</fullName>
    </recommendedName>
</protein>
<dbReference type="InterPro" id="IPR054722">
    <property type="entry name" value="PolX-like_BBD"/>
</dbReference>
<dbReference type="Pfam" id="PF22936">
    <property type="entry name" value="Pol_BBD"/>
    <property type="match status" value="1"/>
</dbReference>
<organism evidence="2 3">
    <name type="scientific">Calycina marina</name>
    <dbReference type="NCBI Taxonomy" id="1763456"/>
    <lineage>
        <taxon>Eukaryota</taxon>
        <taxon>Fungi</taxon>
        <taxon>Dikarya</taxon>
        <taxon>Ascomycota</taxon>
        <taxon>Pezizomycotina</taxon>
        <taxon>Leotiomycetes</taxon>
        <taxon>Helotiales</taxon>
        <taxon>Pezizellaceae</taxon>
        <taxon>Calycina</taxon>
    </lineage>
</organism>
<comment type="caution">
    <text evidence="2">The sequence shown here is derived from an EMBL/GenBank/DDBJ whole genome shotgun (WGS) entry which is preliminary data.</text>
</comment>
<accession>A0A9P7Z6Y8</accession>
<evidence type="ECO:0000313" key="3">
    <source>
        <dbReference type="Proteomes" id="UP000887226"/>
    </source>
</evidence>
<keyword evidence="3" id="KW-1185">Reference proteome</keyword>
<dbReference type="OrthoDB" id="2015125at2759"/>
<evidence type="ECO:0000313" key="2">
    <source>
        <dbReference type="EMBL" id="KAG9246018.1"/>
    </source>
</evidence>
<gene>
    <name evidence="2" type="ORF">BJ878DRAFT_574365</name>
</gene>
<evidence type="ECO:0000259" key="1">
    <source>
        <dbReference type="Pfam" id="PF22936"/>
    </source>
</evidence>
<feature type="domain" description="Retrovirus-related Pol polyprotein from transposon TNT 1-94-like beta-barrel" evidence="1">
    <location>
        <begin position="288"/>
        <end position="353"/>
    </location>
</feature>
<sequence length="507" mass="56669">MWASYLGHSTATALGLCAVYPNDPSPSACFTSTRDSIFGSLRGNTSTLRGQTKKEAKAVACLFKSLRPEDKALFIGCGATALEFWKKLKTNYKEADPVLATRNMQLIQEFPLTKNDFTKHTVREGWSMMNEYRRMLKSSDLASVNAYPDNMLYLIFIQALSNAGGWIATIDSVQAQHMLNVTKKLKMLEEKERRAKASENSSINDTGGSQTEVKKKFFGKSNSKSVSFRKLDFDQTDIYIDKKRSYKGKKHNNAALLADTDDTAVASSSNEEYADEEVANIANDLLSCSGHMTDQRKLFRHIKPFRVGGGFLWSDQMWEVEVHCSDGSCMVLTGVLFVPGLGVNPISARQLCAVGLDGEFDTHFMRILANGAPVISARQKGGLCIIDYIYTENTHHIALTSTEPRSNVLPSALPAVGIDDRFCHLGPKKIQQLHEVTDLEKPIKVPRSDDRKLCDTCALNKTRNRVNRELSDRPSRKLELLQCDVADPWPTSIRRNQWSMLIVDAYT</sequence>
<dbReference type="EMBL" id="MU253820">
    <property type="protein sequence ID" value="KAG9246018.1"/>
    <property type="molecule type" value="Genomic_DNA"/>
</dbReference>
<proteinExistence type="predicted"/>
<dbReference type="AlphaFoldDB" id="A0A9P7Z6Y8"/>